<sequence>MTRTRIVRWLRVLLPLVALAILSTMFLFSRQPDGDASIPYAEVDAEQMAREPRIVAPEYAGVTGDGAEVTLRALDATPATDERDATLQQVALEWVRPDGLSAHLTAPDAGVGQDLIALSGGVDISLSSGWTLSAPEVEAATDRSHLGASNGVVATGPFGRITSDDMELQPKVAPSDATEDENPAVLSFSGSVRLLYQP</sequence>
<name>A0A239PLE9_9RHOB</name>
<accession>A0A239PLE9</accession>
<dbReference type="EMBL" id="FZQB01000001">
    <property type="protein sequence ID" value="SNT68628.1"/>
    <property type="molecule type" value="Genomic_DNA"/>
</dbReference>
<organism evidence="2 3">
    <name type="scientific">Paracoccus seriniphilus</name>
    <dbReference type="NCBI Taxonomy" id="184748"/>
    <lineage>
        <taxon>Bacteria</taxon>
        <taxon>Pseudomonadati</taxon>
        <taxon>Pseudomonadota</taxon>
        <taxon>Alphaproteobacteria</taxon>
        <taxon>Rhodobacterales</taxon>
        <taxon>Paracoccaceae</taxon>
        <taxon>Paracoccus</taxon>
    </lineage>
</organism>
<gene>
    <name evidence="2" type="ORF">SAMN05444959_101187</name>
</gene>
<dbReference type="RefSeq" id="WP_143811423.1">
    <property type="nucleotide sequence ID" value="NZ_CP067129.1"/>
</dbReference>
<dbReference type="Proteomes" id="UP000198307">
    <property type="component" value="Unassembled WGS sequence"/>
</dbReference>
<evidence type="ECO:0000256" key="1">
    <source>
        <dbReference type="SAM" id="Phobius"/>
    </source>
</evidence>
<keyword evidence="1" id="KW-1133">Transmembrane helix</keyword>
<dbReference type="OrthoDB" id="7871110at2"/>
<proteinExistence type="predicted"/>
<keyword evidence="1" id="KW-0812">Transmembrane</keyword>
<evidence type="ECO:0000313" key="2">
    <source>
        <dbReference type="EMBL" id="SNT68628.1"/>
    </source>
</evidence>
<dbReference type="AlphaFoldDB" id="A0A239PLE9"/>
<protein>
    <submittedName>
        <fullName evidence="2">Lipopolysaccharide export system protein LptC</fullName>
    </submittedName>
</protein>
<keyword evidence="3" id="KW-1185">Reference proteome</keyword>
<reference evidence="2 3" key="1">
    <citation type="submission" date="2017-07" db="EMBL/GenBank/DDBJ databases">
        <authorList>
            <person name="Sun Z.S."/>
            <person name="Albrecht U."/>
            <person name="Echele G."/>
            <person name="Lee C.C."/>
        </authorList>
    </citation>
    <scope>NUCLEOTIDE SEQUENCE [LARGE SCALE GENOMIC DNA]</scope>
    <source>
        <strain evidence="2 3">DSM 14827</strain>
    </source>
</reference>
<feature type="transmembrane region" description="Helical" evidence="1">
    <location>
        <begin position="12"/>
        <end position="29"/>
    </location>
</feature>
<evidence type="ECO:0000313" key="3">
    <source>
        <dbReference type="Proteomes" id="UP000198307"/>
    </source>
</evidence>
<keyword evidence="1" id="KW-0472">Membrane</keyword>